<dbReference type="KEGG" id="ptkz:JDV02_000956"/>
<gene>
    <name evidence="1" type="ORF">JDV02_000956</name>
</gene>
<dbReference type="EMBL" id="CP086354">
    <property type="protein sequence ID" value="UNI14316.1"/>
    <property type="molecule type" value="Genomic_DNA"/>
</dbReference>
<organism evidence="1 2">
    <name type="scientific">Purpureocillium takamizusanense</name>
    <dbReference type="NCBI Taxonomy" id="2060973"/>
    <lineage>
        <taxon>Eukaryota</taxon>
        <taxon>Fungi</taxon>
        <taxon>Dikarya</taxon>
        <taxon>Ascomycota</taxon>
        <taxon>Pezizomycotina</taxon>
        <taxon>Sordariomycetes</taxon>
        <taxon>Hypocreomycetidae</taxon>
        <taxon>Hypocreales</taxon>
        <taxon>Ophiocordycipitaceae</taxon>
        <taxon>Purpureocillium</taxon>
    </lineage>
</organism>
<reference evidence="1" key="1">
    <citation type="submission" date="2021-11" db="EMBL/GenBank/DDBJ databases">
        <title>Purpureocillium_takamizusanense_genome.</title>
        <authorList>
            <person name="Nguyen N.-H."/>
        </authorList>
    </citation>
    <scope>NUCLEOTIDE SEQUENCE</scope>
    <source>
        <strain evidence="1">PT3</strain>
    </source>
</reference>
<dbReference type="RefSeq" id="XP_047837797.1">
    <property type="nucleotide sequence ID" value="XM_047981836.1"/>
</dbReference>
<proteinExistence type="predicted"/>
<dbReference type="GeneID" id="72062920"/>
<evidence type="ECO:0000313" key="2">
    <source>
        <dbReference type="Proteomes" id="UP000829364"/>
    </source>
</evidence>
<accession>A0A9Q8V7D3</accession>
<evidence type="ECO:0000313" key="1">
    <source>
        <dbReference type="EMBL" id="UNI14316.1"/>
    </source>
</evidence>
<name>A0A9Q8V7D3_9HYPO</name>
<keyword evidence="2" id="KW-1185">Reference proteome</keyword>
<dbReference type="AlphaFoldDB" id="A0A9Q8V7D3"/>
<dbReference type="Proteomes" id="UP000829364">
    <property type="component" value="Chromosome 1"/>
</dbReference>
<protein>
    <submittedName>
        <fullName evidence="1">Uncharacterized protein</fullName>
    </submittedName>
</protein>
<sequence>MRVRSPRPAAVPPRGLTRPPLIPAVVVGIGEGTQALLGRRAAACDPDLGGRARAKVAAGSLPQPAYVPDTHTPPKDLTSFWSITHFLALGAIPDPALDWVPKVLSSQVVSAD</sequence>